<dbReference type="AlphaFoldDB" id="J0NW27"/>
<evidence type="ECO:0000313" key="1">
    <source>
        <dbReference type="EMBL" id="EJF51659.1"/>
    </source>
</evidence>
<gene>
    <name evidence="1" type="ORF">HMPREF1317_1445</name>
</gene>
<evidence type="ECO:0000313" key="2">
    <source>
        <dbReference type="Proteomes" id="UP000004578"/>
    </source>
</evidence>
<reference evidence="1 2" key="1">
    <citation type="submission" date="2012-05" db="EMBL/GenBank/DDBJ databases">
        <authorList>
            <person name="Harkins D.M."/>
            <person name="Madupu R."/>
            <person name="Durkin A.S."/>
            <person name="Torralba M."/>
            <person name="Methe B."/>
            <person name="Sutton G.G."/>
            <person name="Nelson K.E."/>
        </authorList>
    </citation>
    <scope>NUCLEOTIDE SEQUENCE [LARGE SCALE GENOMIC DNA]</scope>
    <source>
        <strain evidence="1 2">F0490</strain>
    </source>
</reference>
<organism evidence="1 2">
    <name type="scientific">Schaalia georgiae F0490</name>
    <dbReference type="NCBI Taxonomy" id="1125717"/>
    <lineage>
        <taxon>Bacteria</taxon>
        <taxon>Bacillati</taxon>
        <taxon>Actinomycetota</taxon>
        <taxon>Actinomycetes</taxon>
        <taxon>Actinomycetales</taxon>
        <taxon>Actinomycetaceae</taxon>
        <taxon>Schaalia</taxon>
    </lineage>
</organism>
<proteinExistence type="predicted"/>
<name>J0NW27_9ACTO</name>
<comment type="caution">
    <text evidence="1">The sequence shown here is derived from an EMBL/GenBank/DDBJ whole genome shotgun (WGS) entry which is preliminary data.</text>
</comment>
<accession>J0NW27</accession>
<sequence length="39" mass="4455">MWNIPHHPLFVRTNNGISVPKCCDSVGCLSARFRIICRI</sequence>
<protein>
    <submittedName>
        <fullName evidence="1">Uncharacterized protein</fullName>
    </submittedName>
</protein>
<dbReference type="EMBL" id="AKFS01000011">
    <property type="protein sequence ID" value="EJF51659.1"/>
    <property type="molecule type" value="Genomic_DNA"/>
</dbReference>
<dbReference type="Proteomes" id="UP000004578">
    <property type="component" value="Unassembled WGS sequence"/>
</dbReference>
<dbReference type="PATRIC" id="fig|1125717.3.peg.91"/>
<keyword evidence="2" id="KW-1185">Reference proteome</keyword>